<accession>A0A2T7UHH4</accession>
<evidence type="ECO:0000256" key="3">
    <source>
        <dbReference type="ARBA" id="ARBA00022692"/>
    </source>
</evidence>
<comment type="subcellular location">
    <subcellularLocation>
        <location evidence="7">Cell inner membrane</location>
        <topology evidence="7">Single-pass type II membrane protein</topology>
    </subcellularLocation>
    <text evidence="7">Localizes to the division septum.</text>
</comment>
<reference evidence="8" key="1">
    <citation type="submission" date="2017-04" db="EMBL/GenBank/DDBJ databases">
        <title>Unexpected and diverse lifestyles within the genus Limnohabitans.</title>
        <authorList>
            <person name="Kasalicky V."/>
            <person name="Mehrshad M."/>
            <person name="Andrei S.-A."/>
            <person name="Salcher M."/>
            <person name="Kratochvilova H."/>
            <person name="Simek K."/>
            <person name="Ghai R."/>
        </authorList>
    </citation>
    <scope>NUCLEOTIDE SEQUENCE [LARGE SCALE GENOMIC DNA]</scope>
    <source>
        <strain evidence="8">II-D5</strain>
    </source>
</reference>
<evidence type="ECO:0000256" key="7">
    <source>
        <dbReference type="HAMAP-Rule" id="MF_00599"/>
    </source>
</evidence>
<evidence type="ECO:0000256" key="6">
    <source>
        <dbReference type="ARBA" id="ARBA00023306"/>
    </source>
</evidence>
<keyword evidence="1 7" id="KW-1003">Cell membrane</keyword>
<evidence type="ECO:0000313" key="8">
    <source>
        <dbReference type="EMBL" id="PVE44071.1"/>
    </source>
</evidence>
<dbReference type="GO" id="GO:0030428">
    <property type="term" value="C:cell septum"/>
    <property type="evidence" value="ECO:0007669"/>
    <property type="project" value="TreeGrafter"/>
</dbReference>
<dbReference type="Pfam" id="PF04977">
    <property type="entry name" value="DivIC"/>
    <property type="match status" value="1"/>
</dbReference>
<dbReference type="PANTHER" id="PTHR37485">
    <property type="entry name" value="CELL DIVISION PROTEIN FTSB"/>
    <property type="match status" value="1"/>
</dbReference>
<keyword evidence="6 7" id="KW-0131">Cell cycle</keyword>
<dbReference type="STRING" id="1293045.H663_19325"/>
<evidence type="ECO:0000256" key="2">
    <source>
        <dbReference type="ARBA" id="ARBA00022618"/>
    </source>
</evidence>
<comment type="similarity">
    <text evidence="7">Belongs to the FtsB family.</text>
</comment>
<dbReference type="GO" id="GO:0005886">
    <property type="term" value="C:plasma membrane"/>
    <property type="evidence" value="ECO:0007669"/>
    <property type="project" value="UniProtKB-SubCell"/>
</dbReference>
<sequence length="91" mass="10232">MGNRLVPIVLIALLAIIQAQLWFGRGSLPNAADLERQVKQQKAANEEARRTNEQLSAEVNDLKEGLNMVEERARHELGMVKPNEIFVQIAK</sequence>
<dbReference type="EMBL" id="LFYT02000003">
    <property type="protein sequence ID" value="PVE44071.1"/>
    <property type="molecule type" value="Genomic_DNA"/>
</dbReference>
<keyword evidence="3 7" id="KW-0812">Transmembrane</keyword>
<keyword evidence="7" id="KW-0997">Cell inner membrane</keyword>
<dbReference type="GO" id="GO:0043093">
    <property type="term" value="P:FtsZ-dependent cytokinesis"/>
    <property type="evidence" value="ECO:0007669"/>
    <property type="project" value="UniProtKB-UniRule"/>
</dbReference>
<proteinExistence type="inferred from homology"/>
<feature type="topological domain" description="Periplasmic" evidence="7">
    <location>
        <begin position="24"/>
        <end position="91"/>
    </location>
</feature>
<dbReference type="Proteomes" id="UP000037507">
    <property type="component" value="Unassembled WGS sequence"/>
</dbReference>
<dbReference type="RefSeq" id="WP_053176426.1">
    <property type="nucleotide sequence ID" value="NZ_LFYT02000003.1"/>
</dbReference>
<protein>
    <recommendedName>
        <fullName evidence="7">Cell division protein FtsB</fullName>
    </recommendedName>
</protein>
<comment type="function">
    <text evidence="7">Essential cell division protein. May link together the upstream cell division proteins, which are predominantly cytoplasmic, with the downstream cell division proteins, which are predominantly periplasmic.</text>
</comment>
<comment type="caution">
    <text evidence="8">The sequence shown here is derived from an EMBL/GenBank/DDBJ whole genome shotgun (WGS) entry which is preliminary data.</text>
</comment>
<dbReference type="GO" id="GO:0032153">
    <property type="term" value="C:cell division site"/>
    <property type="evidence" value="ECO:0007669"/>
    <property type="project" value="UniProtKB-UniRule"/>
</dbReference>
<dbReference type="InterPro" id="IPR023081">
    <property type="entry name" value="Cell_div_FtsB"/>
</dbReference>
<dbReference type="OrthoDB" id="7061211at2"/>
<comment type="subunit">
    <text evidence="7">Part of a complex composed of FtsB, FtsL and FtsQ.</text>
</comment>
<evidence type="ECO:0000256" key="4">
    <source>
        <dbReference type="ARBA" id="ARBA00022989"/>
    </source>
</evidence>
<evidence type="ECO:0000256" key="1">
    <source>
        <dbReference type="ARBA" id="ARBA00022475"/>
    </source>
</evidence>
<keyword evidence="7" id="KW-0175">Coiled coil</keyword>
<feature type="coiled-coil region" evidence="7">
    <location>
        <begin position="31"/>
        <end position="72"/>
    </location>
</feature>
<dbReference type="NCBIfam" id="NF002058">
    <property type="entry name" value="PRK00888.1"/>
    <property type="match status" value="1"/>
</dbReference>
<dbReference type="InterPro" id="IPR007060">
    <property type="entry name" value="FtsL/DivIC"/>
</dbReference>
<dbReference type="PANTHER" id="PTHR37485:SF1">
    <property type="entry name" value="CELL DIVISION PROTEIN FTSB"/>
    <property type="match status" value="1"/>
</dbReference>
<name>A0A2T7UHH4_9BURK</name>
<evidence type="ECO:0000313" key="9">
    <source>
        <dbReference type="Proteomes" id="UP000037507"/>
    </source>
</evidence>
<feature type="topological domain" description="Cytoplasmic" evidence="7">
    <location>
        <begin position="1"/>
        <end position="5"/>
    </location>
</feature>
<keyword evidence="9" id="KW-1185">Reference proteome</keyword>
<keyword evidence="5 7" id="KW-0472">Membrane</keyword>
<dbReference type="HAMAP" id="MF_00599">
    <property type="entry name" value="FtsB"/>
    <property type="match status" value="1"/>
</dbReference>
<keyword evidence="2 7" id="KW-0132">Cell division</keyword>
<organism evidence="8 9">
    <name type="scientific">Limnohabitans planktonicus II-D5</name>
    <dbReference type="NCBI Taxonomy" id="1293045"/>
    <lineage>
        <taxon>Bacteria</taxon>
        <taxon>Pseudomonadati</taxon>
        <taxon>Pseudomonadota</taxon>
        <taxon>Betaproteobacteria</taxon>
        <taxon>Burkholderiales</taxon>
        <taxon>Comamonadaceae</taxon>
        <taxon>Limnohabitans</taxon>
    </lineage>
</organism>
<evidence type="ECO:0000256" key="5">
    <source>
        <dbReference type="ARBA" id="ARBA00023136"/>
    </source>
</evidence>
<dbReference type="AlphaFoldDB" id="A0A2T7UHH4"/>
<keyword evidence="4 7" id="KW-1133">Transmembrane helix</keyword>
<gene>
    <name evidence="7" type="primary">ftsB</name>
    <name evidence="8" type="ORF">H663_003710</name>
</gene>